<reference evidence="3 4" key="2">
    <citation type="submission" date="2024-05" db="EMBL/GenBank/DDBJ databases">
        <authorList>
            <person name="Chen Y."/>
            <person name="Shah S."/>
            <person name="Dougan E. K."/>
            <person name="Thang M."/>
            <person name="Chan C."/>
        </authorList>
    </citation>
    <scope>NUCLEOTIDE SEQUENCE [LARGE SCALE GENOMIC DNA]</scope>
</reference>
<evidence type="ECO:0000313" key="3">
    <source>
        <dbReference type="EMBL" id="CAL4789845.1"/>
    </source>
</evidence>
<protein>
    <submittedName>
        <fullName evidence="2">Uncharacterized protein</fullName>
    </submittedName>
</protein>
<reference evidence="2" key="1">
    <citation type="submission" date="2022-10" db="EMBL/GenBank/DDBJ databases">
        <authorList>
            <person name="Chen Y."/>
            <person name="Dougan E. K."/>
            <person name="Chan C."/>
            <person name="Rhodes N."/>
            <person name="Thang M."/>
        </authorList>
    </citation>
    <scope>NUCLEOTIDE SEQUENCE</scope>
</reference>
<dbReference type="AlphaFoldDB" id="A0A9P1D507"/>
<organism evidence="2">
    <name type="scientific">Cladocopium goreaui</name>
    <dbReference type="NCBI Taxonomy" id="2562237"/>
    <lineage>
        <taxon>Eukaryota</taxon>
        <taxon>Sar</taxon>
        <taxon>Alveolata</taxon>
        <taxon>Dinophyceae</taxon>
        <taxon>Suessiales</taxon>
        <taxon>Symbiodiniaceae</taxon>
        <taxon>Cladocopium</taxon>
    </lineage>
</organism>
<evidence type="ECO:0000256" key="1">
    <source>
        <dbReference type="SAM" id="MobiDB-lite"/>
    </source>
</evidence>
<keyword evidence="4" id="KW-1185">Reference proteome</keyword>
<name>A0A9P1D507_9DINO</name>
<dbReference type="EMBL" id="CAMXCT030003113">
    <property type="protein sequence ID" value="CAL4789845.1"/>
    <property type="molecule type" value="Genomic_DNA"/>
</dbReference>
<dbReference type="EMBL" id="CAMXCT020003113">
    <property type="protein sequence ID" value="CAL1155908.1"/>
    <property type="molecule type" value="Genomic_DNA"/>
</dbReference>
<proteinExistence type="predicted"/>
<gene>
    <name evidence="2" type="ORF">C1SCF055_LOCUS28480</name>
</gene>
<feature type="region of interest" description="Disordered" evidence="1">
    <location>
        <begin position="680"/>
        <end position="708"/>
    </location>
</feature>
<comment type="caution">
    <text evidence="2">The sequence shown here is derived from an EMBL/GenBank/DDBJ whole genome shotgun (WGS) entry which is preliminary data.</text>
</comment>
<sequence length="1064" mass="117341">MYGAKPDEPDDAPTTMPVTIPGEDTGVDDADDLFKIATGSSGIDFSAQQSIWDLDQFDALDWLERPCETPAPVGPALAGDKDGKVMFVDKSASAASAEPTRFEKVAAVAPPGVVSEALRLTDKKPLLFPWEKGRLGRIFGQQGRLSLKQPKLNPGANNFVQVGVGVSEGFHVDGALTVRAGSKDPTLYKAVVKNIIGCTYTEEREAQRDHAVRQWWDLLRFNMAASDPGRAAVHETGLSDIYKYGIELLDAVFGIKSPGTLMKRLCAIKLYNHWIIRHYSEVWIPLSEQRVWEYMRFLRETKAPASRAVSLLESVRFCHHLLKVDGAHETLDSLRVKGLAAQLYASKKPWHPSDVLSVSEVEFLHHCFMDVSLCDVDRIFVGHLLHMLYARARFSDLLSVTDLFIDDENAFMEVSATLHKGARSMDARSKLLPIVAPATGIVGDNWARTYLELRHKAGLMNPKDVACPMLLAPKPGGQGWSDRYVTSQELNSFLKKLFANGGRSIAGRKITTHSMKATGLSWCSKLGISQEHRSILARHATSVQGATVLYSRDLLSSAMRSFNSVLSSIRAQTFQPDKSRSGMITPARATPAGAPVTPFPPVATAFPAVAPLVQSNVDLDAGAGAEGDAGIDVAATTEKAPDGELYSPGTPLVKEEFEWPTSDWNDGVIDLEEQHDLLSAWQSGSEEESSGCSDSDESSSFEWDMPMPDEGPAVRPVAIVPKWHINVKTNVIHVFGIYWDETEFVKEAIRAKHPLDVALAVPEQLREAVQYNLNTAEHDITLHRARYLTRVVELCNDLQEILDKGSLGFKQAQRLRGRMQFAEAQMFGRTGRRCLKVLTEFSEGHRQQLGAKDVFFLKLFMRLLQSNIPREIKALSNDNVVIFTDACYERESDSWPCGLGGVICFGGQTEFFSLPVDKLGRAALGENFKKQIIFETETLAAVLAFALWKEFFANKRCLIFVDNEGTKFALLKGSSDNNVVDCLAGFFAELEAGVHAFTWLARVPSKNNIADPPSRNDIGSKFFQDATNVSTRAAELLQTLVTSLKEVGVSDIVTSQSSKKNKRS</sequence>
<dbReference type="EMBL" id="CAMXCT010003113">
    <property type="protein sequence ID" value="CAI4002533.1"/>
    <property type="molecule type" value="Genomic_DNA"/>
</dbReference>
<dbReference type="Proteomes" id="UP001152797">
    <property type="component" value="Unassembled WGS sequence"/>
</dbReference>
<feature type="compositionally biased region" description="Acidic residues" evidence="1">
    <location>
        <begin position="685"/>
        <end position="699"/>
    </location>
</feature>
<accession>A0A9P1D507</accession>
<evidence type="ECO:0000313" key="4">
    <source>
        <dbReference type="Proteomes" id="UP001152797"/>
    </source>
</evidence>
<evidence type="ECO:0000313" key="2">
    <source>
        <dbReference type="EMBL" id="CAI4002533.1"/>
    </source>
</evidence>
<feature type="region of interest" description="Disordered" evidence="1">
    <location>
        <begin position="1"/>
        <end position="27"/>
    </location>
</feature>